<proteinExistence type="predicted"/>
<dbReference type="InterPro" id="IPR008670">
    <property type="entry name" value="CoA_reduct_LuxC"/>
</dbReference>
<dbReference type="Pfam" id="PF05893">
    <property type="entry name" value="LuxC"/>
    <property type="match status" value="1"/>
</dbReference>
<evidence type="ECO:0000313" key="3">
    <source>
        <dbReference type="Proteomes" id="UP000837803"/>
    </source>
</evidence>
<evidence type="ECO:0000256" key="1">
    <source>
        <dbReference type="ARBA" id="ARBA00022857"/>
    </source>
</evidence>
<organism evidence="2 3">
    <name type="scientific">Neolewinella maritima</name>
    <dbReference type="NCBI Taxonomy" id="1383882"/>
    <lineage>
        <taxon>Bacteria</taxon>
        <taxon>Pseudomonadati</taxon>
        <taxon>Bacteroidota</taxon>
        <taxon>Saprospiria</taxon>
        <taxon>Saprospirales</taxon>
        <taxon>Lewinellaceae</taxon>
        <taxon>Neolewinella</taxon>
    </lineage>
</organism>
<reference evidence="2" key="1">
    <citation type="submission" date="2021-12" db="EMBL/GenBank/DDBJ databases">
        <authorList>
            <person name="Rodrigo-Torres L."/>
            <person name="Arahal R. D."/>
            <person name="Lucena T."/>
        </authorList>
    </citation>
    <scope>NUCLEOTIDE SEQUENCE</scope>
    <source>
        <strain evidence="2">CECT 8419</strain>
    </source>
</reference>
<gene>
    <name evidence="2" type="ORF">LEM8419_02905</name>
</gene>
<evidence type="ECO:0008006" key="4">
    <source>
        <dbReference type="Google" id="ProtNLM"/>
    </source>
</evidence>
<protein>
    <recommendedName>
        <fullName evidence="4">Acyl-CoA reductase</fullName>
    </recommendedName>
</protein>
<name>A0ABN8FCD1_9BACT</name>
<dbReference type="SUPFAM" id="SSF53720">
    <property type="entry name" value="ALDH-like"/>
    <property type="match status" value="1"/>
</dbReference>
<sequence length="342" mass="38542">MTDNQRINALVQLGNHLKRAPDEFLIALQKRTEFHNAWFTPAFQQRALEQLADSLLNENSLQKWLARYTLTAPAAPPPTTVGLVLAGNIPLVGLHDVLSVFLAGHRAQIKPSSKDPYVLPYLIKLLAGIDPATADYFQLVSQLRHFDAIIATGSNNSARYFESYFGKYPHIIRHNRNGVALLTGRESAEELHRLGDDVFAYYGLGCRNVSKLYVPRGYDFTPLLEAFHDWKHYQNHVKWKNNFDYNFALLTLNKEPFYHNGAIILRESPEIASHIAGLYYSYYDSIGAGTQVLRDQQEHIQLVVAQPGVLDLPTLDFGQAQQPGPDDYADGVDTMQFLTTAL</sequence>
<keyword evidence="3" id="KW-1185">Reference proteome</keyword>
<evidence type="ECO:0000313" key="2">
    <source>
        <dbReference type="EMBL" id="CAH1001990.1"/>
    </source>
</evidence>
<dbReference type="Proteomes" id="UP000837803">
    <property type="component" value="Unassembled WGS sequence"/>
</dbReference>
<dbReference type="InterPro" id="IPR016161">
    <property type="entry name" value="Ald_DH/histidinol_DH"/>
</dbReference>
<dbReference type="EMBL" id="CAKLPZ010000004">
    <property type="protein sequence ID" value="CAH1001990.1"/>
    <property type="molecule type" value="Genomic_DNA"/>
</dbReference>
<keyword evidence="1" id="KW-0521">NADP</keyword>
<accession>A0ABN8FCD1</accession>
<comment type="caution">
    <text evidence="2">The sequence shown here is derived from an EMBL/GenBank/DDBJ whole genome shotgun (WGS) entry which is preliminary data.</text>
</comment>
<dbReference type="RefSeq" id="WP_238751850.1">
    <property type="nucleotide sequence ID" value="NZ_CAKLPZ010000004.1"/>
</dbReference>